<dbReference type="Proteomes" id="UP000001542">
    <property type="component" value="Unassembled WGS sequence"/>
</dbReference>
<dbReference type="EMBL" id="DS113178">
    <property type="protein sequence ID" value="EAY23350.1"/>
    <property type="molecule type" value="Genomic_DNA"/>
</dbReference>
<accession>A2D7R7</accession>
<protein>
    <submittedName>
        <fullName evidence="2">Uncharacterized protein</fullName>
    </submittedName>
</protein>
<name>A2D7R7_TRIV3</name>
<organism evidence="2 3">
    <name type="scientific">Trichomonas vaginalis (strain ATCC PRA-98 / G3)</name>
    <dbReference type="NCBI Taxonomy" id="412133"/>
    <lineage>
        <taxon>Eukaryota</taxon>
        <taxon>Metamonada</taxon>
        <taxon>Parabasalia</taxon>
        <taxon>Trichomonadida</taxon>
        <taxon>Trichomonadidae</taxon>
        <taxon>Trichomonas</taxon>
    </lineage>
</organism>
<proteinExistence type="predicted"/>
<dbReference type="KEGG" id="tva:5468944"/>
<reference evidence="2" key="1">
    <citation type="submission" date="2006-10" db="EMBL/GenBank/DDBJ databases">
        <authorList>
            <person name="Amadeo P."/>
            <person name="Zhao Q."/>
            <person name="Wortman J."/>
            <person name="Fraser-Liggett C."/>
            <person name="Carlton J."/>
        </authorList>
    </citation>
    <scope>NUCLEOTIDE SEQUENCE</scope>
    <source>
        <strain evidence="2">G3</strain>
    </source>
</reference>
<feature type="compositionally biased region" description="Low complexity" evidence="1">
    <location>
        <begin position="1"/>
        <end position="21"/>
    </location>
</feature>
<evidence type="ECO:0000313" key="3">
    <source>
        <dbReference type="Proteomes" id="UP000001542"/>
    </source>
</evidence>
<reference evidence="2" key="2">
    <citation type="journal article" date="2007" name="Science">
        <title>Draft genome sequence of the sexually transmitted pathogen Trichomonas vaginalis.</title>
        <authorList>
            <person name="Carlton J.M."/>
            <person name="Hirt R.P."/>
            <person name="Silva J.C."/>
            <person name="Delcher A.L."/>
            <person name="Schatz M."/>
            <person name="Zhao Q."/>
            <person name="Wortman J.R."/>
            <person name="Bidwell S.L."/>
            <person name="Alsmark U.C.M."/>
            <person name="Besteiro S."/>
            <person name="Sicheritz-Ponten T."/>
            <person name="Noel C.J."/>
            <person name="Dacks J.B."/>
            <person name="Foster P.G."/>
            <person name="Simillion C."/>
            <person name="Van de Peer Y."/>
            <person name="Miranda-Saavedra D."/>
            <person name="Barton G.J."/>
            <person name="Westrop G.D."/>
            <person name="Mueller S."/>
            <person name="Dessi D."/>
            <person name="Fiori P.L."/>
            <person name="Ren Q."/>
            <person name="Paulsen I."/>
            <person name="Zhang H."/>
            <person name="Bastida-Corcuera F.D."/>
            <person name="Simoes-Barbosa A."/>
            <person name="Brown M.T."/>
            <person name="Hayes R.D."/>
            <person name="Mukherjee M."/>
            <person name="Okumura C.Y."/>
            <person name="Schneider R."/>
            <person name="Smith A.J."/>
            <person name="Vanacova S."/>
            <person name="Villalvazo M."/>
            <person name="Haas B.J."/>
            <person name="Pertea M."/>
            <person name="Feldblyum T.V."/>
            <person name="Utterback T.R."/>
            <person name="Shu C.L."/>
            <person name="Osoegawa K."/>
            <person name="de Jong P.J."/>
            <person name="Hrdy I."/>
            <person name="Horvathova L."/>
            <person name="Zubacova Z."/>
            <person name="Dolezal P."/>
            <person name="Malik S.B."/>
            <person name="Logsdon J.M. Jr."/>
            <person name="Henze K."/>
            <person name="Gupta A."/>
            <person name="Wang C.C."/>
            <person name="Dunne R.L."/>
            <person name="Upcroft J.A."/>
            <person name="Upcroft P."/>
            <person name="White O."/>
            <person name="Salzberg S.L."/>
            <person name="Tang P."/>
            <person name="Chiu C.-H."/>
            <person name="Lee Y.-S."/>
            <person name="Embley T.M."/>
            <person name="Coombs G.H."/>
            <person name="Mottram J.C."/>
            <person name="Tachezy J."/>
            <person name="Fraser-Liggett C.M."/>
            <person name="Johnson P.J."/>
        </authorList>
    </citation>
    <scope>NUCLEOTIDE SEQUENCE [LARGE SCALE GENOMIC DNA]</scope>
    <source>
        <strain evidence="2">G3</strain>
    </source>
</reference>
<sequence length="132" mass="15202">MSEPAPEQVTPEQQPAAPEATPEQKPEEQPQPQPQIQYPGYIRNLATWVDSPLPDIMLFFDKDGKVIEPHKNNYYPPVGKTVYDRNGNPFKAIYPEPETVQQRAIQESTKFDQETFTPMTKKMDDWFQAHGL</sequence>
<evidence type="ECO:0000313" key="2">
    <source>
        <dbReference type="EMBL" id="EAY23350.1"/>
    </source>
</evidence>
<gene>
    <name evidence="2" type="ORF">TVAG_070130</name>
</gene>
<dbReference type="VEuPathDB" id="TrichDB:TVAG_070130"/>
<feature type="region of interest" description="Disordered" evidence="1">
    <location>
        <begin position="1"/>
        <end position="37"/>
    </location>
</feature>
<dbReference type="RefSeq" id="XP_001584336.1">
    <property type="nucleotide sequence ID" value="XM_001584286.1"/>
</dbReference>
<dbReference type="InParanoid" id="A2D7R7"/>
<evidence type="ECO:0000256" key="1">
    <source>
        <dbReference type="SAM" id="MobiDB-lite"/>
    </source>
</evidence>
<dbReference type="VEuPathDB" id="TrichDB:TVAGG3_1044370"/>
<keyword evidence="3" id="KW-1185">Reference proteome</keyword>
<dbReference type="AlphaFoldDB" id="A2D7R7"/>